<feature type="domain" description="Macro" evidence="10">
    <location>
        <begin position="1287"/>
        <end position="1464"/>
    </location>
</feature>
<evidence type="ECO:0000256" key="1">
    <source>
        <dbReference type="ARBA" id="ARBA00004123"/>
    </source>
</evidence>
<dbReference type="Pfam" id="PF23248">
    <property type="entry name" value="KH_PARP14_2"/>
    <property type="match status" value="1"/>
</dbReference>
<evidence type="ECO:0000259" key="10">
    <source>
        <dbReference type="PROSITE" id="PS51154"/>
    </source>
</evidence>
<dbReference type="FunFam" id="3.90.228.10:FF:000008">
    <property type="entry name" value="Poly [ADP-ribose] polymerase"/>
    <property type="match status" value="1"/>
</dbReference>
<dbReference type="SUPFAM" id="SSF56399">
    <property type="entry name" value="ADP-ribosylation"/>
    <property type="match status" value="1"/>
</dbReference>
<dbReference type="InterPro" id="IPR012317">
    <property type="entry name" value="Poly(ADP-ribose)pol_cat_dom"/>
</dbReference>
<dbReference type="InterPro" id="IPR037197">
    <property type="entry name" value="WWE_dom_sf"/>
</dbReference>
<dbReference type="GO" id="GO:1990404">
    <property type="term" value="F:NAD+-protein mono-ADP-ribosyltransferase activity"/>
    <property type="evidence" value="ECO:0007669"/>
    <property type="project" value="TreeGrafter"/>
</dbReference>
<dbReference type="CDD" id="cd02903">
    <property type="entry name" value="Macro_BAL-like"/>
    <property type="match status" value="1"/>
</dbReference>
<dbReference type="PROSITE" id="PS51154">
    <property type="entry name" value="MACRO"/>
    <property type="match status" value="3"/>
</dbReference>
<dbReference type="InterPro" id="IPR043472">
    <property type="entry name" value="Macro_dom-like"/>
</dbReference>
<dbReference type="Pfam" id="PF23252">
    <property type="entry name" value="KH_PARP14_5"/>
    <property type="match status" value="1"/>
</dbReference>
<dbReference type="EMBL" id="JBBPFD010000003">
    <property type="protein sequence ID" value="KAK7933379.1"/>
    <property type="molecule type" value="Genomic_DNA"/>
</dbReference>
<dbReference type="GO" id="GO:0010629">
    <property type="term" value="P:negative regulation of gene expression"/>
    <property type="evidence" value="ECO:0007669"/>
    <property type="project" value="TreeGrafter"/>
</dbReference>
<comment type="similarity">
    <text evidence="6">Belongs to the ARTD/PARP family.</text>
</comment>
<evidence type="ECO:0000256" key="2">
    <source>
        <dbReference type="ARBA" id="ARBA00022676"/>
    </source>
</evidence>
<dbReference type="Pfam" id="PF23222">
    <property type="entry name" value="RRM_PARP14_1"/>
    <property type="match status" value="1"/>
</dbReference>
<dbReference type="Gene3D" id="3.40.220.10">
    <property type="entry name" value="Leucine Aminopeptidase, subunit E, domain 1"/>
    <property type="match status" value="3"/>
</dbReference>
<evidence type="ECO:0000313" key="11">
    <source>
        <dbReference type="EMBL" id="KAK7933379.1"/>
    </source>
</evidence>
<dbReference type="InterPro" id="IPR057047">
    <property type="entry name" value="PARP14_KH_5"/>
</dbReference>
<dbReference type="InterPro" id="IPR012677">
    <property type="entry name" value="Nucleotide-bd_a/b_plait_sf"/>
</dbReference>
<dbReference type="Pfam" id="PF23251">
    <property type="entry name" value="KH_PARP14_4"/>
    <property type="match status" value="1"/>
</dbReference>
<dbReference type="Gene3D" id="3.90.228.10">
    <property type="match status" value="1"/>
</dbReference>
<comment type="caution">
    <text evidence="11">The sequence shown here is derived from an EMBL/GenBank/DDBJ whole genome shotgun (WGS) entry which is preliminary data.</text>
</comment>
<dbReference type="Pfam" id="PF22005">
    <property type="entry name" value="WWE_1"/>
    <property type="match status" value="1"/>
</dbReference>
<dbReference type="InterPro" id="IPR057048">
    <property type="entry name" value="PARP14_KH_6"/>
</dbReference>
<dbReference type="InterPro" id="IPR057046">
    <property type="entry name" value="PARP14_KH_4"/>
</dbReference>
<evidence type="ECO:0000256" key="5">
    <source>
        <dbReference type="ARBA" id="ARBA00023242"/>
    </source>
</evidence>
<feature type="region of interest" description="Disordered" evidence="8">
    <location>
        <begin position="996"/>
        <end position="1018"/>
    </location>
</feature>
<dbReference type="Pfam" id="PF01661">
    <property type="entry name" value="Macro"/>
    <property type="match status" value="3"/>
</dbReference>
<dbReference type="InterPro" id="IPR057045">
    <property type="entry name" value="PARP14_KH_3"/>
</dbReference>
<evidence type="ECO:0000313" key="12">
    <source>
        <dbReference type="Proteomes" id="UP001460270"/>
    </source>
</evidence>
<dbReference type="Pfam" id="PF23245">
    <property type="entry name" value="RRM_PARP14_2"/>
    <property type="match status" value="1"/>
</dbReference>
<feature type="region of interest" description="Disordered" evidence="8">
    <location>
        <begin position="1250"/>
        <end position="1278"/>
    </location>
</feature>
<keyword evidence="3 7" id="KW-0808">Transferase</keyword>
<feature type="domain" description="Macro" evidence="10">
    <location>
        <begin position="772"/>
        <end position="950"/>
    </location>
</feature>
<dbReference type="Pfam" id="PF00644">
    <property type="entry name" value="PARP"/>
    <property type="match status" value="1"/>
</dbReference>
<dbReference type="InterPro" id="IPR057043">
    <property type="entry name" value="PARP14_KH_2"/>
</dbReference>
<evidence type="ECO:0000256" key="3">
    <source>
        <dbReference type="ARBA" id="ARBA00022679"/>
    </source>
</evidence>
<evidence type="ECO:0000256" key="6">
    <source>
        <dbReference type="ARBA" id="ARBA00024347"/>
    </source>
</evidence>
<dbReference type="Pfam" id="PF23253">
    <property type="entry name" value="KH_PARP14_6"/>
    <property type="match status" value="1"/>
</dbReference>
<dbReference type="PANTHER" id="PTHR14453:SF106">
    <property type="entry name" value="POLY [ADP-RIBOSE] POLYMERASE"/>
    <property type="match status" value="1"/>
</dbReference>
<dbReference type="CDD" id="cd01439">
    <property type="entry name" value="TCCD_inducible_PARP_like"/>
    <property type="match status" value="1"/>
</dbReference>
<dbReference type="InterPro" id="IPR052056">
    <property type="entry name" value="Mono-ARTD/PARP"/>
</dbReference>
<dbReference type="EC" id="2.4.2.-" evidence="7"/>
<feature type="compositionally biased region" description="Polar residues" evidence="8">
    <location>
        <begin position="1004"/>
        <end position="1014"/>
    </location>
</feature>
<dbReference type="PANTHER" id="PTHR14453">
    <property type="entry name" value="PARP/ZINC FINGER CCCH TYPE DOMAIN CONTAINING PROTEIN"/>
    <property type="match status" value="1"/>
</dbReference>
<dbReference type="Gene3D" id="3.30.70.330">
    <property type="match status" value="2"/>
</dbReference>
<feature type="domain" description="PARP catalytic" evidence="9">
    <location>
        <begin position="1690"/>
        <end position="1881"/>
    </location>
</feature>
<evidence type="ECO:0000256" key="4">
    <source>
        <dbReference type="ARBA" id="ARBA00023027"/>
    </source>
</evidence>
<dbReference type="Gene3D" id="3.30.720.50">
    <property type="match status" value="1"/>
</dbReference>
<dbReference type="GO" id="GO:0005634">
    <property type="term" value="C:nucleus"/>
    <property type="evidence" value="ECO:0007669"/>
    <property type="project" value="UniProtKB-SubCell"/>
</dbReference>
<dbReference type="SUPFAM" id="SSF117839">
    <property type="entry name" value="WWE domain"/>
    <property type="match status" value="1"/>
</dbReference>
<evidence type="ECO:0000256" key="8">
    <source>
        <dbReference type="SAM" id="MobiDB-lite"/>
    </source>
</evidence>
<dbReference type="PROSITE" id="PS51059">
    <property type="entry name" value="PARP_CATALYTIC"/>
    <property type="match status" value="1"/>
</dbReference>
<dbReference type="GO" id="GO:0003950">
    <property type="term" value="F:NAD+ poly-ADP-ribosyltransferase activity"/>
    <property type="evidence" value="ECO:0007669"/>
    <property type="project" value="UniProtKB-UniRule"/>
</dbReference>
<keyword evidence="2 7" id="KW-0328">Glycosyltransferase</keyword>
<dbReference type="SUPFAM" id="SSF52949">
    <property type="entry name" value="Macro domain-like"/>
    <property type="match status" value="3"/>
</dbReference>
<dbReference type="InterPro" id="IPR002589">
    <property type="entry name" value="Macro_dom"/>
</dbReference>
<accession>A0AAW0PWJ6</accession>
<protein>
    <recommendedName>
        <fullName evidence="7">Poly [ADP-ribose] polymerase</fullName>
        <shortName evidence="7">PARP</shortName>
        <ecNumber evidence="7">2.4.2.-</ecNumber>
    </recommendedName>
</protein>
<feature type="region of interest" description="Disordered" evidence="8">
    <location>
        <begin position="1034"/>
        <end position="1063"/>
    </location>
</feature>
<feature type="domain" description="Macro" evidence="10">
    <location>
        <begin position="1060"/>
        <end position="1247"/>
    </location>
</feature>
<proteinExistence type="inferred from homology"/>
<dbReference type="CDD" id="cd02907">
    <property type="entry name" value="Macro_Af1521_BAL-like"/>
    <property type="match status" value="1"/>
</dbReference>
<dbReference type="Proteomes" id="UP001460270">
    <property type="component" value="Unassembled WGS sequence"/>
</dbReference>
<feature type="compositionally biased region" description="Low complexity" evidence="8">
    <location>
        <begin position="1262"/>
        <end position="1278"/>
    </location>
</feature>
<dbReference type="InterPro" id="IPR057049">
    <property type="entry name" value="PARP14_KH_8"/>
</dbReference>
<reference evidence="12" key="1">
    <citation type="submission" date="2024-04" db="EMBL/GenBank/DDBJ databases">
        <title>Salinicola lusitanus LLJ914,a marine bacterium isolated from the Okinawa Trough.</title>
        <authorList>
            <person name="Li J."/>
        </authorList>
    </citation>
    <scope>NUCLEOTIDE SEQUENCE [LARGE SCALE GENOMIC DNA]</scope>
</reference>
<feature type="region of interest" description="Disordered" evidence="8">
    <location>
        <begin position="86"/>
        <end position="134"/>
    </location>
</feature>
<dbReference type="InterPro" id="IPR057050">
    <property type="entry name" value="RRM_PARP14_2"/>
</dbReference>
<dbReference type="GO" id="GO:0070212">
    <property type="term" value="P:protein poly-ADP-ribosylation"/>
    <property type="evidence" value="ECO:0007669"/>
    <property type="project" value="TreeGrafter"/>
</dbReference>
<gene>
    <name evidence="11" type="ORF">WMY93_004275</name>
</gene>
<dbReference type="InterPro" id="IPR057044">
    <property type="entry name" value="PARP14_KH_1"/>
</dbReference>
<dbReference type="GO" id="GO:0005737">
    <property type="term" value="C:cytoplasm"/>
    <property type="evidence" value="ECO:0007669"/>
    <property type="project" value="TreeGrafter"/>
</dbReference>
<keyword evidence="4 7" id="KW-0520">NAD</keyword>
<name>A0AAW0PWJ6_9GOBI</name>
<evidence type="ECO:0000256" key="7">
    <source>
        <dbReference type="RuleBase" id="RU362114"/>
    </source>
</evidence>
<dbReference type="Pfam" id="PF23254">
    <property type="entry name" value="KH_PARP14_8"/>
    <property type="match status" value="1"/>
</dbReference>
<comment type="subcellular location">
    <subcellularLocation>
        <location evidence="1">Nucleus</location>
    </subcellularLocation>
</comment>
<evidence type="ECO:0000259" key="9">
    <source>
        <dbReference type="PROSITE" id="PS51059"/>
    </source>
</evidence>
<keyword evidence="12" id="KW-1185">Reference proteome</keyword>
<dbReference type="InterPro" id="IPR054596">
    <property type="entry name" value="PARP14_WWE"/>
</dbReference>
<dbReference type="Pfam" id="PF23249">
    <property type="entry name" value="KH_PARP14_3"/>
    <property type="match status" value="1"/>
</dbReference>
<sequence>MAEWSVVVEGDWAPGQNRTVKNKLLKYFLSEKKSGGGECHVEPEERVARAAVFFTSREVRDRVLSKGHHEINLDERSVKLKLSVDSVQTSKSDVPDPQNAEVPPQRNPVQIQQTKPDGDSSAVPESGSSLVLGPVSESTNKDHLCVLVENVCGLDETHYDLELIWEKSVAVVTFTDHKEAERFMSLSQSSGKLSKRGLNATLLEPATSVRVENLPSAVVKDMLGLYFEKMFVEPDDIVIIPEEQAAVLSFSDPKVVKNICSQNDLTIKSSQVKVYPYFASQGFALMGADRPEFKMPDAFTENVLEPVWKYLCSKNLCDAINQKMRPHFCHVNMDFPQVKLSPLPSFLRQNNLTKHQVETWRDSALKAFRQQMNEYGAFDCAVSDAAWKLVEKEVRAIVKDDAELILNQSKSVLTVASNFKTINRIRDKVQGIVGKAVNQINREMHGMEEKMPLDPATFHILNETGLQKAAQDISPDILMDFDNKGCLTISGLQVEVFQLKAWVLEKSRYLEKKRLEIPKPLLDFFQKVDIQQLSQDLFTSKGICTYISLETKGFFLIGSTERFINDAEAKLKSDFSIEALNCRDKEVMKLKSWSDLLENLLDSYNTANKQTVQVQIQEQKITIAGFAVPVKEVAQGLCNFINDYSRVQERVRVKSCAVVQFIEKKKNDEWVKIAKDNQVVVEFDPERPKFTISGCHVHVQNAKSLYHKITSALINDEFQVQKPGAKKYFMNQGALFLSTILTDIGCAVIVRPELPDDDEEEFEILPAQEDAAFSVRVKTRSGVEVSVRKADMCKLRVGAVVNASNEDLKHIGGREMQRDCDDFIRQNGKLKPGETFVSKGYRLPCKHVIHAVGPRYTENGAKLAEFLLKSVVKNSLNQAEKLRCSSVALPAVSSGIFGYPVDLCAETIAQAVREYCDDPLNQLVALRQVQLVDNNDKTVKTLAEAVKREFSDLKPTTESDKTRVQTLAAERVSESGWETVIYEDVGEMAKSEDYYDTPRPGANRISSVQQNKPSGSEAEDEMVIYEEVGQMGRREVPRGKPKPGGNRFSVVPQNQPRHKGQKLEQTTPEGLVIGLVKGNIQEQTTDVIVNTIAENMNLTQGAVSKALLQAAGSALQAAVFSTASEDLLPVGEVVITDGFNLRCQKVFHTVCPPWDRGAGPAQAMLGGIICSCLEEAEKMRLRSLSFPALGTGNLNFPRALVSGLMLQEVHAFSRARSPRHLREVMVVVHPADVQTVECFTKEFKGQTSQRTFQSEAEFERVPQPSGQSRQSSAASAPGSFGQVLTPSLGVHQMQMGPVTLEVSSGDITKEACDVIINSSNQDFTLKTGVSKAILDAAGRGVELECANIVNSAGYQDRPLIITSAGQLPCRNIIHAVGTNKPSLVKELVYSVLKICEQQGLSSVAFPALGTGAGGADPALVAEAMVGAVEDFVKKRQPKTVKSIKILVFQTVMIPEFHKSMKSREGQPLERGLMDKFKDLMSPLTSFLGITSDSPVKLDLVLEGQEFEPTVFQLCAETPRAIDQAKKRIQNLILMEQAEKTIADPVLVNLTQSDVAKLDELQKSLTVKIKLERQNPEEVSIYIEGLTRDVSTAESTVRDMIRKAERAENRKKEAFMLSGIIEWRFVEQNGNQTAFDPMTNLALEEAFVQKQTTKITINQKSFTADLRRLRADRGNETVELVRRECRDDASLPSEWSDMKKDELVKLVPLTVGSPEFSKVQGLVAQLNLNIISIERVQNVTLWKSYQIKKKEMDTKNKSTNNEKTLFHGTGPKPIDLINKQGFNRSYAGAHAAMYGNGTYFAVDPGYSVRGYSKPDPKGQKRLYVALVLVGEFIRGQQGMITPPAKSNPSDLYDSVTDTVPNPSMFIIFNDVQAYPQYLITFT</sequence>
<dbReference type="Pfam" id="PF23085">
    <property type="entry name" value="RRM_PARP14_3"/>
    <property type="match status" value="1"/>
</dbReference>
<keyword evidence="5" id="KW-0539">Nucleus</keyword>
<dbReference type="Pfam" id="PF23084">
    <property type="entry name" value="KH_PARP14_1"/>
    <property type="match status" value="1"/>
</dbReference>
<dbReference type="InterPro" id="IPR057051">
    <property type="entry name" value="PARP14_RPM_1"/>
</dbReference>
<dbReference type="SMART" id="SM00506">
    <property type="entry name" value="A1pp"/>
    <property type="match status" value="3"/>
</dbReference>
<dbReference type="GO" id="GO:0003714">
    <property type="term" value="F:transcription corepressor activity"/>
    <property type="evidence" value="ECO:0007669"/>
    <property type="project" value="TreeGrafter"/>
</dbReference>
<organism evidence="11 12">
    <name type="scientific">Mugilogobius chulae</name>
    <name type="common">yellowstripe goby</name>
    <dbReference type="NCBI Taxonomy" id="88201"/>
    <lineage>
        <taxon>Eukaryota</taxon>
        <taxon>Metazoa</taxon>
        <taxon>Chordata</taxon>
        <taxon>Craniata</taxon>
        <taxon>Vertebrata</taxon>
        <taxon>Euteleostomi</taxon>
        <taxon>Actinopterygii</taxon>
        <taxon>Neopterygii</taxon>
        <taxon>Teleostei</taxon>
        <taxon>Neoteleostei</taxon>
        <taxon>Acanthomorphata</taxon>
        <taxon>Gobiaria</taxon>
        <taxon>Gobiiformes</taxon>
        <taxon>Gobioidei</taxon>
        <taxon>Gobiidae</taxon>
        <taxon>Gobionellinae</taxon>
        <taxon>Mugilogobius</taxon>
    </lineage>
</organism>